<dbReference type="Pfam" id="PF05183">
    <property type="entry name" value="RdRP"/>
    <property type="match status" value="1"/>
</dbReference>
<feature type="domain" description="RDRP core" evidence="2">
    <location>
        <begin position="46"/>
        <end position="281"/>
    </location>
</feature>
<dbReference type="GO" id="GO:0003968">
    <property type="term" value="F:RNA-directed RNA polymerase activity"/>
    <property type="evidence" value="ECO:0007669"/>
    <property type="project" value="UniProtKB-KW"/>
</dbReference>
<comment type="catalytic activity">
    <reaction evidence="1">
        <text>RNA(n) + a ribonucleoside 5'-triphosphate = RNA(n+1) + diphosphate</text>
        <dbReference type="Rhea" id="RHEA:21248"/>
        <dbReference type="Rhea" id="RHEA-COMP:14527"/>
        <dbReference type="Rhea" id="RHEA-COMP:17342"/>
        <dbReference type="ChEBI" id="CHEBI:33019"/>
        <dbReference type="ChEBI" id="CHEBI:61557"/>
        <dbReference type="ChEBI" id="CHEBI:140395"/>
        <dbReference type="EC" id="2.7.7.48"/>
    </reaction>
</comment>
<dbReference type="AlphaFoldDB" id="A0A067PJG8"/>
<evidence type="ECO:0000256" key="1">
    <source>
        <dbReference type="RuleBase" id="RU363098"/>
    </source>
</evidence>
<protein>
    <recommendedName>
        <fullName evidence="1">RNA-dependent RNA polymerase</fullName>
        <ecNumber evidence="1">2.7.7.48</ecNumber>
    </recommendedName>
</protein>
<accession>A0A067PJG8</accession>
<feature type="non-terminal residue" evidence="3">
    <location>
        <position position="281"/>
    </location>
</feature>
<keyword evidence="1" id="KW-0696">RNA-directed RNA polymerase</keyword>
<dbReference type="OrthoDB" id="6513042at2759"/>
<dbReference type="GO" id="GO:0003723">
    <property type="term" value="F:RNA binding"/>
    <property type="evidence" value="ECO:0007669"/>
    <property type="project" value="UniProtKB-KW"/>
</dbReference>
<organism evidence="3 4">
    <name type="scientific">Jaapia argillacea MUCL 33604</name>
    <dbReference type="NCBI Taxonomy" id="933084"/>
    <lineage>
        <taxon>Eukaryota</taxon>
        <taxon>Fungi</taxon>
        <taxon>Dikarya</taxon>
        <taxon>Basidiomycota</taxon>
        <taxon>Agaricomycotina</taxon>
        <taxon>Agaricomycetes</taxon>
        <taxon>Agaricomycetidae</taxon>
        <taxon>Jaapiales</taxon>
        <taxon>Jaapiaceae</taxon>
        <taxon>Jaapia</taxon>
    </lineage>
</organism>
<evidence type="ECO:0000259" key="2">
    <source>
        <dbReference type="Pfam" id="PF05183"/>
    </source>
</evidence>
<dbReference type="EMBL" id="KL197727">
    <property type="protein sequence ID" value="KDQ54924.1"/>
    <property type="molecule type" value="Genomic_DNA"/>
</dbReference>
<name>A0A067PJG8_9AGAM</name>
<dbReference type="GO" id="GO:0030422">
    <property type="term" value="P:siRNA processing"/>
    <property type="evidence" value="ECO:0007669"/>
    <property type="project" value="TreeGrafter"/>
</dbReference>
<dbReference type="InterPro" id="IPR007855">
    <property type="entry name" value="RDRP"/>
</dbReference>
<sequence>MPSEPVASTLLVQLEAAALKYQRQLSRPRQRLRLSPASIRAFHLTITPSTRIMEGPLPDRSNSILHRFGHHDSFLRVSFEDEGRGPLSSRLEMSIDALLNTRVYNVLTGGLRLAGRRYEFLGWSMSGLRLHSTYFVRPFNSEDGNRIGANEIRMQLGNFEHLLYKPARLGARWAQAFSDSDPTVELAEGEMKEIPDKISEGGSLFTDGSGTMSTAVRDEISSILGQTRDVSAVQIRLGGLKGIFVEDPTLQGRVVCYRRSQKKFEAPLARMLHVTSTSFKP</sequence>
<dbReference type="PANTHER" id="PTHR23079:SF55">
    <property type="entry name" value="RNA-DIRECTED RNA POLYMERASE"/>
    <property type="match status" value="1"/>
</dbReference>
<keyword evidence="1" id="KW-0694">RNA-binding</keyword>
<dbReference type="InParanoid" id="A0A067PJG8"/>
<comment type="similarity">
    <text evidence="1">Belongs to the RdRP family.</text>
</comment>
<dbReference type="InterPro" id="IPR057596">
    <property type="entry name" value="RDRP_core"/>
</dbReference>
<gene>
    <name evidence="3" type="ORF">JAAARDRAFT_134771</name>
</gene>
<dbReference type="GO" id="GO:0031380">
    <property type="term" value="C:nuclear RNA-directed RNA polymerase complex"/>
    <property type="evidence" value="ECO:0007669"/>
    <property type="project" value="TreeGrafter"/>
</dbReference>
<proteinExistence type="inferred from homology"/>
<evidence type="ECO:0000313" key="4">
    <source>
        <dbReference type="Proteomes" id="UP000027265"/>
    </source>
</evidence>
<reference evidence="4" key="1">
    <citation type="journal article" date="2014" name="Proc. Natl. Acad. Sci. U.S.A.">
        <title>Extensive sampling of basidiomycete genomes demonstrates inadequacy of the white-rot/brown-rot paradigm for wood decay fungi.</title>
        <authorList>
            <person name="Riley R."/>
            <person name="Salamov A.A."/>
            <person name="Brown D.W."/>
            <person name="Nagy L.G."/>
            <person name="Floudas D."/>
            <person name="Held B.W."/>
            <person name="Levasseur A."/>
            <person name="Lombard V."/>
            <person name="Morin E."/>
            <person name="Otillar R."/>
            <person name="Lindquist E.A."/>
            <person name="Sun H."/>
            <person name="LaButti K.M."/>
            <person name="Schmutz J."/>
            <person name="Jabbour D."/>
            <person name="Luo H."/>
            <person name="Baker S.E."/>
            <person name="Pisabarro A.G."/>
            <person name="Walton J.D."/>
            <person name="Blanchette R.A."/>
            <person name="Henrissat B."/>
            <person name="Martin F."/>
            <person name="Cullen D."/>
            <person name="Hibbett D.S."/>
            <person name="Grigoriev I.V."/>
        </authorList>
    </citation>
    <scope>NUCLEOTIDE SEQUENCE [LARGE SCALE GENOMIC DNA]</scope>
    <source>
        <strain evidence="4">MUCL 33604</strain>
    </source>
</reference>
<keyword evidence="1" id="KW-0808">Transferase</keyword>
<evidence type="ECO:0000313" key="3">
    <source>
        <dbReference type="EMBL" id="KDQ54924.1"/>
    </source>
</evidence>
<dbReference type="Proteomes" id="UP000027265">
    <property type="component" value="Unassembled WGS sequence"/>
</dbReference>
<dbReference type="PANTHER" id="PTHR23079">
    <property type="entry name" value="RNA-DEPENDENT RNA POLYMERASE"/>
    <property type="match status" value="1"/>
</dbReference>
<keyword evidence="1" id="KW-0548">Nucleotidyltransferase</keyword>
<dbReference type="STRING" id="933084.A0A067PJG8"/>
<dbReference type="HOGENOM" id="CLU_880245_0_0_1"/>
<dbReference type="EC" id="2.7.7.48" evidence="1"/>
<keyword evidence="4" id="KW-1185">Reference proteome</keyword>